<gene>
    <name evidence="1" type="ORF">V144x_40190</name>
</gene>
<dbReference type="KEGG" id="gaw:V144x_40190"/>
<sequence>MDSRVLLSFTVACFVTAPLCAEPIATSKPRFESRPEAEQRAIDVLREWSAQHVTCTAVRGDFKRLWYDDVFRVQKHGKGQFGYLSPRHGFWKIEPAKLDPSSVTRKQTSDGKPYTYKDAESEHWRWQKTRLLTIQEEEKHYEEFYTYVDKIEEPKQKVSWWFFDFDFVLTADFPSPFLPGVPNQARVDDLFKNSYLKVVKESETQIIIAGKPIRRENAPNCIEFKLLLEKQPWRLRATQYIHLGGNSHSVYIFSNIEMNPLEWDEPDLSGYQNCTEKIRNSPLEARKPVKAN</sequence>
<accession>A0A517VZT0</accession>
<dbReference type="AlphaFoldDB" id="A0A517VZT0"/>
<dbReference type="RefSeq" id="WP_144987233.1">
    <property type="nucleotide sequence ID" value="NZ_CP037920.1"/>
</dbReference>
<evidence type="ECO:0000313" key="1">
    <source>
        <dbReference type="EMBL" id="QDT98513.1"/>
    </source>
</evidence>
<dbReference type="EMBL" id="CP037920">
    <property type="protein sequence ID" value="QDT98513.1"/>
    <property type="molecule type" value="Genomic_DNA"/>
</dbReference>
<evidence type="ECO:0000313" key="2">
    <source>
        <dbReference type="Proteomes" id="UP000318704"/>
    </source>
</evidence>
<organism evidence="1 2">
    <name type="scientific">Gimesia aquarii</name>
    <dbReference type="NCBI Taxonomy" id="2527964"/>
    <lineage>
        <taxon>Bacteria</taxon>
        <taxon>Pseudomonadati</taxon>
        <taxon>Planctomycetota</taxon>
        <taxon>Planctomycetia</taxon>
        <taxon>Planctomycetales</taxon>
        <taxon>Planctomycetaceae</taxon>
        <taxon>Gimesia</taxon>
    </lineage>
</organism>
<dbReference type="Proteomes" id="UP000318704">
    <property type="component" value="Chromosome"/>
</dbReference>
<protein>
    <submittedName>
        <fullName evidence="1">Uncharacterized protein</fullName>
    </submittedName>
</protein>
<reference evidence="1 2" key="1">
    <citation type="submission" date="2019-03" db="EMBL/GenBank/DDBJ databases">
        <title>Deep-cultivation of Planctomycetes and their phenomic and genomic characterization uncovers novel biology.</title>
        <authorList>
            <person name="Wiegand S."/>
            <person name="Jogler M."/>
            <person name="Boedeker C."/>
            <person name="Pinto D."/>
            <person name="Vollmers J."/>
            <person name="Rivas-Marin E."/>
            <person name="Kohn T."/>
            <person name="Peeters S.H."/>
            <person name="Heuer A."/>
            <person name="Rast P."/>
            <person name="Oberbeckmann S."/>
            <person name="Bunk B."/>
            <person name="Jeske O."/>
            <person name="Meyerdierks A."/>
            <person name="Storesund J.E."/>
            <person name="Kallscheuer N."/>
            <person name="Luecker S."/>
            <person name="Lage O.M."/>
            <person name="Pohl T."/>
            <person name="Merkel B.J."/>
            <person name="Hornburger P."/>
            <person name="Mueller R.-W."/>
            <person name="Bruemmer F."/>
            <person name="Labrenz M."/>
            <person name="Spormann A.M."/>
            <person name="Op den Camp H."/>
            <person name="Overmann J."/>
            <person name="Amann R."/>
            <person name="Jetten M.S.M."/>
            <person name="Mascher T."/>
            <person name="Medema M.H."/>
            <person name="Devos D.P."/>
            <person name="Kaster A.-K."/>
            <person name="Ovreas L."/>
            <person name="Rohde M."/>
            <person name="Galperin M.Y."/>
            <person name="Jogler C."/>
        </authorList>
    </citation>
    <scope>NUCLEOTIDE SEQUENCE [LARGE SCALE GENOMIC DNA]</scope>
    <source>
        <strain evidence="1 2">V144</strain>
    </source>
</reference>
<proteinExistence type="predicted"/>
<name>A0A517VZT0_9PLAN</name>